<name>A0A1M6C3B5_9FIRM</name>
<dbReference type="EMBL" id="FQZP01000004">
    <property type="protein sequence ID" value="SHI55499.1"/>
    <property type="molecule type" value="Genomic_DNA"/>
</dbReference>
<reference evidence="1 2" key="1">
    <citation type="submission" date="2016-11" db="EMBL/GenBank/DDBJ databases">
        <authorList>
            <person name="Varghese N."/>
            <person name="Submissions S."/>
        </authorList>
    </citation>
    <scope>NUCLEOTIDE SEQUENCE [LARGE SCALE GENOMIC DNA]</scope>
    <source>
        <strain evidence="1 2">DSM 19027</strain>
    </source>
</reference>
<accession>A0A1M6C3B5</accession>
<proteinExistence type="predicted"/>
<protein>
    <submittedName>
        <fullName evidence="1">Uncharacterized protein</fullName>
    </submittedName>
</protein>
<dbReference type="RefSeq" id="WP_149677706.1">
    <property type="nucleotide sequence ID" value="NZ_DAONMB010000049.1"/>
</dbReference>
<evidence type="ECO:0000313" key="2">
    <source>
        <dbReference type="Proteomes" id="UP000324781"/>
    </source>
</evidence>
<sequence>MNIGDKLVLAEGYYIWTYPDGQKQLVCSTLVKPAVKGEEYLLFLRYQKDLGAYYAVGDYQGVFDIPENNINAKGKIASVGQPNMDRYYDGEPLHFLNEIYNEVVEKYFK</sequence>
<dbReference type="OrthoDB" id="1819761at2"/>
<organism evidence="1 2">
    <name type="scientific">Thermoclostridium caenicola</name>
    <dbReference type="NCBI Taxonomy" id="659425"/>
    <lineage>
        <taxon>Bacteria</taxon>
        <taxon>Bacillati</taxon>
        <taxon>Bacillota</taxon>
        <taxon>Clostridia</taxon>
        <taxon>Eubacteriales</taxon>
        <taxon>Oscillospiraceae</taxon>
        <taxon>Thermoclostridium</taxon>
    </lineage>
</organism>
<evidence type="ECO:0000313" key="1">
    <source>
        <dbReference type="EMBL" id="SHI55499.1"/>
    </source>
</evidence>
<dbReference type="AlphaFoldDB" id="A0A1M6C3B5"/>
<keyword evidence="2" id="KW-1185">Reference proteome</keyword>
<gene>
    <name evidence="1" type="ORF">SAMN05444373_100433</name>
</gene>
<dbReference type="Proteomes" id="UP000324781">
    <property type="component" value="Unassembled WGS sequence"/>
</dbReference>